<feature type="region of interest" description="Disordered" evidence="1">
    <location>
        <begin position="116"/>
        <end position="199"/>
    </location>
</feature>
<dbReference type="AlphaFoldDB" id="A0A173ZYC8"/>
<evidence type="ECO:0000256" key="1">
    <source>
        <dbReference type="SAM" id="MobiDB-lite"/>
    </source>
</evidence>
<organism evidence="3 4">
    <name type="scientific">Bifidobacterium adolescentis</name>
    <dbReference type="NCBI Taxonomy" id="1680"/>
    <lineage>
        <taxon>Bacteria</taxon>
        <taxon>Bacillati</taxon>
        <taxon>Actinomycetota</taxon>
        <taxon>Actinomycetes</taxon>
        <taxon>Bifidobacteriales</taxon>
        <taxon>Bifidobacteriaceae</taxon>
        <taxon>Bifidobacterium</taxon>
    </lineage>
</organism>
<feature type="transmembrane region" description="Helical" evidence="2">
    <location>
        <begin position="6"/>
        <end position="33"/>
    </location>
</feature>
<feature type="compositionally biased region" description="Basic and acidic residues" evidence="1">
    <location>
        <begin position="122"/>
        <end position="131"/>
    </location>
</feature>
<evidence type="ECO:0000313" key="3">
    <source>
        <dbReference type="EMBL" id="CUN81432.1"/>
    </source>
</evidence>
<feature type="transmembrane region" description="Helical" evidence="2">
    <location>
        <begin position="40"/>
        <end position="60"/>
    </location>
</feature>
<reference evidence="3 4" key="1">
    <citation type="submission" date="2015-09" db="EMBL/GenBank/DDBJ databases">
        <authorList>
            <consortium name="Pathogen Informatics"/>
        </authorList>
    </citation>
    <scope>NUCLEOTIDE SEQUENCE [LARGE SCALE GENOMIC DNA]</scope>
    <source>
        <strain evidence="3 4">2789STDY5608824</strain>
    </source>
</reference>
<proteinExistence type="predicted"/>
<keyword evidence="2" id="KW-0812">Transmembrane</keyword>
<gene>
    <name evidence="3" type="ORF">ERS852382_01428</name>
</gene>
<dbReference type="Proteomes" id="UP000095647">
    <property type="component" value="Unassembled WGS sequence"/>
</dbReference>
<feature type="compositionally biased region" description="Basic residues" evidence="1">
    <location>
        <begin position="185"/>
        <end position="199"/>
    </location>
</feature>
<protein>
    <submittedName>
        <fullName evidence="3">Uncharacterized protein</fullName>
    </submittedName>
</protein>
<evidence type="ECO:0000313" key="4">
    <source>
        <dbReference type="Proteomes" id="UP000095647"/>
    </source>
</evidence>
<dbReference type="EMBL" id="CYYI01000004">
    <property type="protein sequence ID" value="CUN81432.1"/>
    <property type="molecule type" value="Genomic_DNA"/>
</dbReference>
<evidence type="ECO:0000256" key="2">
    <source>
        <dbReference type="SAM" id="Phobius"/>
    </source>
</evidence>
<keyword evidence="2" id="KW-0472">Membrane</keyword>
<name>A0A173ZYC8_BIFAD</name>
<keyword evidence="2" id="KW-1133">Transmembrane helix</keyword>
<accession>A0A173ZYC8</accession>
<sequence length="199" mass="20925">MIANLAFGLCICSLVVISILIGMSILLDVLLCAGGEVAELLLMPFFTVACGFLFFGWPMAYGHGGIVRSIILMAITAVTDIVAVVELILSVIDSVAGTRSRSASIGKAYVQVGSRGNASADTRSDSCRDHAPAPAGASKADGRSSPVRGCDGTHACPDALAGASSGSREPRHRNPSIPQPEPSRRERRHERSKVPRRRG</sequence>
<feature type="transmembrane region" description="Helical" evidence="2">
    <location>
        <begin position="66"/>
        <end position="92"/>
    </location>
</feature>